<feature type="compositionally biased region" description="Polar residues" evidence="1">
    <location>
        <begin position="612"/>
        <end position="628"/>
    </location>
</feature>
<dbReference type="InterPro" id="IPR036638">
    <property type="entry name" value="HLH_DNA-bd_sf"/>
</dbReference>
<feature type="region of interest" description="Disordered" evidence="1">
    <location>
        <begin position="219"/>
        <end position="243"/>
    </location>
</feature>
<dbReference type="Proteomes" id="UP000001072">
    <property type="component" value="Unassembled WGS sequence"/>
</dbReference>
<organism evidence="4">
    <name type="scientific">Melampsora larici-populina (strain 98AG31 / pathotype 3-4-7)</name>
    <name type="common">Poplar leaf rust fungus</name>
    <dbReference type="NCBI Taxonomy" id="747676"/>
    <lineage>
        <taxon>Eukaryota</taxon>
        <taxon>Fungi</taxon>
        <taxon>Dikarya</taxon>
        <taxon>Basidiomycota</taxon>
        <taxon>Pucciniomycotina</taxon>
        <taxon>Pucciniomycetes</taxon>
        <taxon>Pucciniales</taxon>
        <taxon>Melampsoraceae</taxon>
        <taxon>Melampsora</taxon>
    </lineage>
</organism>
<dbReference type="KEGG" id="mlr:MELLADRAFT_79647"/>
<dbReference type="Gene3D" id="4.10.280.10">
    <property type="entry name" value="Helix-loop-helix DNA-binding domain"/>
    <property type="match status" value="1"/>
</dbReference>
<dbReference type="STRING" id="747676.F4S9M4"/>
<dbReference type="GeneID" id="18933298"/>
<reference evidence="4" key="1">
    <citation type="journal article" date="2011" name="Proc. Natl. Acad. Sci. U.S.A.">
        <title>Obligate biotrophy features unraveled by the genomic analysis of rust fungi.</title>
        <authorList>
            <person name="Duplessis S."/>
            <person name="Cuomo C.A."/>
            <person name="Lin Y.-C."/>
            <person name="Aerts A."/>
            <person name="Tisserant E."/>
            <person name="Veneault-Fourrey C."/>
            <person name="Joly D.L."/>
            <person name="Hacquard S."/>
            <person name="Amselem J."/>
            <person name="Cantarel B.L."/>
            <person name="Chiu R."/>
            <person name="Coutinho P.M."/>
            <person name="Feau N."/>
            <person name="Field M."/>
            <person name="Frey P."/>
            <person name="Gelhaye E."/>
            <person name="Goldberg J."/>
            <person name="Grabherr M.G."/>
            <person name="Kodira C.D."/>
            <person name="Kohler A."/>
            <person name="Kuees U."/>
            <person name="Lindquist E.A."/>
            <person name="Lucas S.M."/>
            <person name="Mago R."/>
            <person name="Mauceli E."/>
            <person name="Morin E."/>
            <person name="Murat C."/>
            <person name="Pangilinan J.L."/>
            <person name="Park R."/>
            <person name="Pearson M."/>
            <person name="Quesneville H."/>
            <person name="Rouhier N."/>
            <person name="Sakthikumar S."/>
            <person name="Salamov A.A."/>
            <person name="Schmutz J."/>
            <person name="Selles B."/>
            <person name="Shapiro H."/>
            <person name="Tanguay P."/>
            <person name="Tuskan G.A."/>
            <person name="Henrissat B."/>
            <person name="Van de Peer Y."/>
            <person name="Rouze P."/>
            <person name="Ellis J.G."/>
            <person name="Dodds P.N."/>
            <person name="Schein J.E."/>
            <person name="Zhong S."/>
            <person name="Hamelin R.C."/>
            <person name="Grigoriev I.V."/>
            <person name="Szabo L.J."/>
            <person name="Martin F."/>
        </authorList>
    </citation>
    <scope>NUCLEOTIDE SEQUENCE [LARGE SCALE GENOMIC DNA]</scope>
    <source>
        <strain evidence="4">98AG31 / pathotype 3-4-7</strain>
    </source>
</reference>
<dbReference type="OrthoDB" id="2506455at2759"/>
<accession>F4S9M4</accession>
<evidence type="ECO:0000259" key="2">
    <source>
        <dbReference type="PROSITE" id="PS50888"/>
    </source>
</evidence>
<feature type="region of interest" description="Disordered" evidence="1">
    <location>
        <begin position="1"/>
        <end position="24"/>
    </location>
</feature>
<feature type="region of interest" description="Disordered" evidence="1">
    <location>
        <begin position="79"/>
        <end position="108"/>
    </location>
</feature>
<feature type="region of interest" description="Disordered" evidence="1">
    <location>
        <begin position="127"/>
        <end position="153"/>
    </location>
</feature>
<evidence type="ECO:0000313" key="4">
    <source>
        <dbReference type="Proteomes" id="UP000001072"/>
    </source>
</evidence>
<gene>
    <name evidence="3" type="ORF">MELLADRAFT_79647</name>
</gene>
<dbReference type="AlphaFoldDB" id="F4S9M4"/>
<dbReference type="EMBL" id="GL883171">
    <property type="protein sequence ID" value="EGF98663.1"/>
    <property type="molecule type" value="Genomic_DNA"/>
</dbReference>
<dbReference type="SUPFAM" id="SSF47459">
    <property type="entry name" value="HLH, helix-loop-helix DNA-binding domain"/>
    <property type="match status" value="1"/>
</dbReference>
<feature type="region of interest" description="Disordered" evidence="1">
    <location>
        <begin position="914"/>
        <end position="983"/>
    </location>
</feature>
<feature type="compositionally biased region" description="Polar residues" evidence="1">
    <location>
        <begin position="405"/>
        <end position="424"/>
    </location>
</feature>
<feature type="region of interest" description="Disordered" evidence="1">
    <location>
        <begin position="400"/>
        <end position="426"/>
    </location>
</feature>
<keyword evidence="4" id="KW-1185">Reference proteome</keyword>
<feature type="compositionally biased region" description="Low complexity" evidence="1">
    <location>
        <begin position="1"/>
        <end position="22"/>
    </location>
</feature>
<feature type="compositionally biased region" description="Low complexity" evidence="1">
    <location>
        <begin position="748"/>
        <end position="758"/>
    </location>
</feature>
<feature type="compositionally biased region" description="Polar residues" evidence="1">
    <location>
        <begin position="507"/>
        <end position="525"/>
    </location>
</feature>
<dbReference type="PROSITE" id="PS50888">
    <property type="entry name" value="BHLH"/>
    <property type="match status" value="1"/>
</dbReference>
<feature type="region of interest" description="Disordered" evidence="1">
    <location>
        <begin position="793"/>
        <end position="824"/>
    </location>
</feature>
<dbReference type="GO" id="GO:0046983">
    <property type="term" value="F:protein dimerization activity"/>
    <property type="evidence" value="ECO:0007669"/>
    <property type="project" value="InterPro"/>
</dbReference>
<evidence type="ECO:0000313" key="3">
    <source>
        <dbReference type="EMBL" id="EGF98663.1"/>
    </source>
</evidence>
<feature type="region of interest" description="Disordered" evidence="1">
    <location>
        <begin position="606"/>
        <end position="773"/>
    </location>
</feature>
<dbReference type="HOGENOM" id="CLU_303050_0_0_1"/>
<dbReference type="InterPro" id="IPR011598">
    <property type="entry name" value="bHLH_dom"/>
</dbReference>
<dbReference type="VEuPathDB" id="FungiDB:MELLADRAFT_79647"/>
<feature type="compositionally biased region" description="Polar residues" evidence="1">
    <location>
        <begin position="651"/>
        <end position="679"/>
    </location>
</feature>
<feature type="compositionally biased region" description="Polar residues" evidence="1">
    <location>
        <begin position="457"/>
        <end position="470"/>
    </location>
</feature>
<protein>
    <recommendedName>
        <fullName evidence="2">BHLH domain-containing protein</fullName>
    </recommendedName>
</protein>
<dbReference type="eggNOG" id="ENOG502S7T4">
    <property type="taxonomic scope" value="Eukaryota"/>
</dbReference>
<feature type="compositionally biased region" description="Low complexity" evidence="1">
    <location>
        <begin position="127"/>
        <end position="148"/>
    </location>
</feature>
<evidence type="ECO:0000256" key="1">
    <source>
        <dbReference type="SAM" id="MobiDB-lite"/>
    </source>
</evidence>
<feature type="domain" description="BHLH" evidence="2">
    <location>
        <begin position="762"/>
        <end position="843"/>
    </location>
</feature>
<feature type="region of interest" description="Disordered" evidence="1">
    <location>
        <begin position="457"/>
        <end position="525"/>
    </location>
</feature>
<proteinExistence type="predicted"/>
<feature type="compositionally biased region" description="Basic and acidic residues" evidence="1">
    <location>
        <begin position="761"/>
        <end position="773"/>
    </location>
</feature>
<dbReference type="Pfam" id="PF00010">
    <property type="entry name" value="HLH"/>
    <property type="match status" value="1"/>
</dbReference>
<sequence>MSHQTRTSTSTSTQSQSPSSTSLDYSQPQLDFILNNLTSHSHSQYDHHHQNIIISNQQQQQQQQLNSNLFLQDLNHHILPHHSFPTSDHNQSTSTQQQQQQQNPSKQLQSLIPQYLQSDDYLRTHFQSNHHSSQNNPIINSSIPSQSNLHSHPISESKLEVDAIKKALSVLSPDTQQNLLSVLLATQSSQSNHQPQRNDSIKPSNQPTATTLLQDHLFQPDRPFNLPAPSDHESQSSPADEWNLPHRSSRLLQHDHSQPTSPVLSDMQTSSFHLPRDSNVITPRVSPSLTPLSTYSTSSHQSNYLSDATSICSQASFPSSSAPVELFSPLTSPALRPEGYPCTTSNRSSSNPTNVHLNMPTLINQAAALGLSSHQSFPSADQILSMTSRADRHDGFVMGAPPRPSNQQPTSYSQQIHNQGTIPSNHHVHQALSDSTYTSPYLTADTTAIGNITSSPVIHATTSSTRSVSGKQRAPRTLKSRPTPHPQNKPKSMSTDEGPNRSKRAKSVTSGSVASSPVINPKHSMSLTNTPLCFGSNFNGFPMGSNNLLGDSPSPVDLMATNEIESTSIPPTNATKPGTALPPATMSGMLSLSNNTNKRLRPLTPAGIMNLGHNTTTSTNQKRGSNESSKMDLDPTRSSVQTTERMDTDLGSLSQHTMISSPIQTRFDQYPTQATTNGNGPIDYTKSFNMLDVPSAVHPVENSNLPSGSNDPRSQAGLPNGTTTTTKLNKDVDEHKKKNQTGGLKRASSSSTTNLSLLPPENRRSSHKIAEQRRRDSLKMCFEDLRQILPPIHWSEDEDQVRRPGEGNVGGQRNQTSFDPNHPNKGISKVALLRRSNEYILTLHQRLNRRDEMIKMMMERIRKIGEGESGGASGGTTTTFGLIEEGLRLIELEKIEDEERRRKVMEMNCGEEMMAHHQAHDQDDEQQQEEEGKEKKDLDGLMINKKEQVNGNQKNGNRQKKNELGKPMKKKPNSKTLNDEIVL</sequence>
<feature type="compositionally biased region" description="Basic and acidic residues" evidence="1">
    <location>
        <begin position="930"/>
        <end position="948"/>
    </location>
</feature>
<name>F4S9M4_MELLP</name>
<dbReference type="RefSeq" id="XP_007418062.1">
    <property type="nucleotide sequence ID" value="XM_007418000.1"/>
</dbReference>
<feature type="region of interest" description="Disordered" evidence="1">
    <location>
        <begin position="187"/>
        <end position="207"/>
    </location>
</feature>
<dbReference type="InParanoid" id="F4S9M4"/>
<dbReference type="SMART" id="SM00353">
    <property type="entry name" value="HLH"/>
    <property type="match status" value="1"/>
</dbReference>
<feature type="compositionally biased region" description="Polar residues" evidence="1">
    <location>
        <begin position="701"/>
        <end position="713"/>
    </location>
</feature>
<feature type="compositionally biased region" description="Low complexity" evidence="1">
    <location>
        <begin position="90"/>
        <end position="108"/>
    </location>
</feature>